<evidence type="ECO:0000313" key="3">
    <source>
        <dbReference type="Proteomes" id="UP000198762"/>
    </source>
</evidence>
<evidence type="ECO:0000259" key="1">
    <source>
        <dbReference type="Pfam" id="PF12697"/>
    </source>
</evidence>
<name>A0A1I0FRR3_9GAMM</name>
<dbReference type="InterPro" id="IPR000073">
    <property type="entry name" value="AB_hydrolase_1"/>
</dbReference>
<dbReference type="SUPFAM" id="SSF53474">
    <property type="entry name" value="alpha/beta-Hydrolases"/>
    <property type="match status" value="1"/>
</dbReference>
<dbReference type="RefSeq" id="WP_091853175.1">
    <property type="nucleotide sequence ID" value="NZ_FOHZ01000014.1"/>
</dbReference>
<reference evidence="3" key="1">
    <citation type="submission" date="2016-10" db="EMBL/GenBank/DDBJ databases">
        <authorList>
            <person name="Varghese N."/>
            <person name="Submissions S."/>
        </authorList>
    </citation>
    <scope>NUCLEOTIDE SEQUENCE [LARGE SCALE GENOMIC DNA]</scope>
    <source>
        <strain evidence="3">CGMCC 1.6489</strain>
    </source>
</reference>
<dbReference type="Proteomes" id="UP000198762">
    <property type="component" value="Unassembled WGS sequence"/>
</dbReference>
<dbReference type="InterPro" id="IPR029058">
    <property type="entry name" value="AB_hydrolase_fold"/>
</dbReference>
<proteinExistence type="predicted"/>
<dbReference type="PRINTS" id="PR00111">
    <property type="entry name" value="ABHYDROLASE"/>
</dbReference>
<protein>
    <submittedName>
        <fullName evidence="2">Pimeloyl-ACP methyl ester carboxylesterase</fullName>
    </submittedName>
</protein>
<organism evidence="2 3">
    <name type="scientific">Marinobacter segnicrescens</name>
    <dbReference type="NCBI Taxonomy" id="430453"/>
    <lineage>
        <taxon>Bacteria</taxon>
        <taxon>Pseudomonadati</taxon>
        <taxon>Pseudomonadota</taxon>
        <taxon>Gammaproteobacteria</taxon>
        <taxon>Pseudomonadales</taxon>
        <taxon>Marinobacteraceae</taxon>
        <taxon>Marinobacter</taxon>
    </lineage>
</organism>
<dbReference type="Pfam" id="PF12697">
    <property type="entry name" value="Abhydrolase_6"/>
    <property type="match status" value="1"/>
</dbReference>
<dbReference type="PANTHER" id="PTHR43194">
    <property type="entry name" value="HYDROLASE ALPHA/BETA FOLD FAMILY"/>
    <property type="match status" value="1"/>
</dbReference>
<keyword evidence="3" id="KW-1185">Reference proteome</keyword>
<dbReference type="AlphaFoldDB" id="A0A1I0FRR3"/>
<gene>
    <name evidence="2" type="ORF">SAMN04487962_11429</name>
</gene>
<dbReference type="PANTHER" id="PTHR43194:SF5">
    <property type="entry name" value="PIMELOYL-[ACYL-CARRIER PROTEIN] METHYL ESTER ESTERASE"/>
    <property type="match status" value="1"/>
</dbReference>
<dbReference type="STRING" id="430453.SAMN04487962_11429"/>
<dbReference type="EMBL" id="FOHZ01000014">
    <property type="protein sequence ID" value="SET61181.1"/>
    <property type="molecule type" value="Genomic_DNA"/>
</dbReference>
<feature type="domain" description="AB hydrolase-1" evidence="1">
    <location>
        <begin position="4"/>
        <end position="234"/>
    </location>
</feature>
<dbReference type="Gene3D" id="3.40.50.1820">
    <property type="entry name" value="alpha/beta hydrolase"/>
    <property type="match status" value="1"/>
</dbReference>
<evidence type="ECO:0000313" key="2">
    <source>
        <dbReference type="EMBL" id="SET61181.1"/>
    </source>
</evidence>
<dbReference type="OrthoDB" id="5290302at2"/>
<dbReference type="InterPro" id="IPR050228">
    <property type="entry name" value="Carboxylesterase_BioH"/>
</dbReference>
<accession>A0A1I0FRR3</accession>
<sequence>MDWILLRGLTREKAHWGDFRERLETAFPRHRFHVIDLPGTGEHFREVSPATIADIRQKVQACAAPIEGPIGLLGLSMGGMVALDWAQAEPKRVGQLVLINTSTGFSPPWQRMRPGALGKALGLMARRTPTVRERGILALTSNRPVTPEVHHRWLHIQQRRPVTFRNAVAQLRAAVSYRPCSAAPAARALLLASAGDRIVHWHCSRTLARRWQWPLMVHPDAGHDLVLDDPQWIIQQLMAFIEQCPG</sequence>